<reference evidence="3" key="1">
    <citation type="journal article" date="2013" name="Nature">
        <title>Pan genome of the phytoplankton Emiliania underpins its global distribution.</title>
        <authorList>
            <person name="Read B.A."/>
            <person name="Kegel J."/>
            <person name="Klute M.J."/>
            <person name="Kuo A."/>
            <person name="Lefebvre S.C."/>
            <person name="Maumus F."/>
            <person name="Mayer C."/>
            <person name="Miller J."/>
            <person name="Monier A."/>
            <person name="Salamov A."/>
            <person name="Young J."/>
            <person name="Aguilar M."/>
            <person name="Claverie J.M."/>
            <person name="Frickenhaus S."/>
            <person name="Gonzalez K."/>
            <person name="Herman E.K."/>
            <person name="Lin Y.C."/>
            <person name="Napier J."/>
            <person name="Ogata H."/>
            <person name="Sarno A.F."/>
            <person name="Shmutz J."/>
            <person name="Schroeder D."/>
            <person name="de Vargas C."/>
            <person name="Verret F."/>
            <person name="von Dassow P."/>
            <person name="Valentin K."/>
            <person name="Van de Peer Y."/>
            <person name="Wheeler G."/>
            <person name="Dacks J.B."/>
            <person name="Delwiche C.F."/>
            <person name="Dyhrman S.T."/>
            <person name="Glockner G."/>
            <person name="John U."/>
            <person name="Richards T."/>
            <person name="Worden A.Z."/>
            <person name="Zhang X."/>
            <person name="Grigoriev I.V."/>
            <person name="Allen A.E."/>
            <person name="Bidle K."/>
            <person name="Borodovsky M."/>
            <person name="Bowler C."/>
            <person name="Brownlee C."/>
            <person name="Cock J.M."/>
            <person name="Elias M."/>
            <person name="Gladyshev V.N."/>
            <person name="Groth M."/>
            <person name="Guda C."/>
            <person name="Hadaegh A."/>
            <person name="Iglesias-Rodriguez M.D."/>
            <person name="Jenkins J."/>
            <person name="Jones B.M."/>
            <person name="Lawson T."/>
            <person name="Leese F."/>
            <person name="Lindquist E."/>
            <person name="Lobanov A."/>
            <person name="Lomsadze A."/>
            <person name="Malik S.B."/>
            <person name="Marsh M.E."/>
            <person name="Mackinder L."/>
            <person name="Mock T."/>
            <person name="Mueller-Roeber B."/>
            <person name="Pagarete A."/>
            <person name="Parker M."/>
            <person name="Probert I."/>
            <person name="Quesneville H."/>
            <person name="Raines C."/>
            <person name="Rensing S.A."/>
            <person name="Riano-Pachon D.M."/>
            <person name="Richier S."/>
            <person name="Rokitta S."/>
            <person name="Shiraiwa Y."/>
            <person name="Soanes D.M."/>
            <person name="van der Giezen M."/>
            <person name="Wahlund T.M."/>
            <person name="Williams B."/>
            <person name="Wilson W."/>
            <person name="Wolfe G."/>
            <person name="Wurch L.L."/>
        </authorList>
    </citation>
    <scope>NUCLEOTIDE SEQUENCE</scope>
</reference>
<evidence type="ECO:0000313" key="2">
    <source>
        <dbReference type="EnsemblProtists" id="EOD32440"/>
    </source>
</evidence>
<name>A0A0D3K9K5_EMIH1</name>
<dbReference type="AlphaFoldDB" id="A0A0D3K9K5"/>
<protein>
    <recommendedName>
        <fullName evidence="1">Methyltransferase FkbM domain-containing protein</fullName>
    </recommendedName>
</protein>
<organism evidence="2 3">
    <name type="scientific">Emiliania huxleyi (strain CCMP1516)</name>
    <dbReference type="NCBI Taxonomy" id="280463"/>
    <lineage>
        <taxon>Eukaryota</taxon>
        <taxon>Haptista</taxon>
        <taxon>Haptophyta</taxon>
        <taxon>Prymnesiophyceae</taxon>
        <taxon>Isochrysidales</taxon>
        <taxon>Noelaerhabdaceae</taxon>
        <taxon>Emiliania</taxon>
    </lineage>
</organism>
<accession>A0A0D3K9K5</accession>
<dbReference type="Pfam" id="PF05050">
    <property type="entry name" value="Methyltransf_21"/>
    <property type="match status" value="1"/>
</dbReference>
<dbReference type="GeneID" id="17277714"/>
<sequence>VELLKLDVEGSEGGALRGVADEDWRRIRQVVVEVHGGSARGEVEALLLRRFGRVRYTADEE</sequence>
<dbReference type="RefSeq" id="XP_005784869.1">
    <property type="nucleotide sequence ID" value="XM_005784812.1"/>
</dbReference>
<dbReference type="KEGG" id="ehx:EMIHUDRAFT_50076"/>
<keyword evidence="3" id="KW-1185">Reference proteome</keyword>
<dbReference type="EnsemblProtists" id="EOD32440">
    <property type="protein sequence ID" value="EOD32440"/>
    <property type="gene ID" value="EMIHUDRAFT_50076"/>
</dbReference>
<evidence type="ECO:0000259" key="1">
    <source>
        <dbReference type="Pfam" id="PF05050"/>
    </source>
</evidence>
<proteinExistence type="predicted"/>
<dbReference type="PaxDb" id="2903-EOD32440"/>
<dbReference type="InterPro" id="IPR006342">
    <property type="entry name" value="FkbM_mtfrase"/>
</dbReference>
<evidence type="ECO:0000313" key="3">
    <source>
        <dbReference type="Proteomes" id="UP000013827"/>
    </source>
</evidence>
<dbReference type="Proteomes" id="UP000013827">
    <property type="component" value="Unassembled WGS sequence"/>
</dbReference>
<feature type="domain" description="Methyltransferase FkbM" evidence="1">
    <location>
        <begin position="1"/>
        <end position="45"/>
    </location>
</feature>
<dbReference type="HOGENOM" id="CLU_2929930_0_0_1"/>
<reference evidence="2" key="2">
    <citation type="submission" date="2024-10" db="UniProtKB">
        <authorList>
            <consortium name="EnsemblProtists"/>
        </authorList>
    </citation>
    <scope>IDENTIFICATION</scope>
</reference>